<dbReference type="InterPro" id="IPR004269">
    <property type="entry name" value="Folate_rcpt"/>
</dbReference>
<dbReference type="AlphaFoldDB" id="A0A1Q9DPC2"/>
<dbReference type="InterPro" id="IPR018143">
    <property type="entry name" value="Folate_rcpt-like"/>
</dbReference>
<keyword evidence="7" id="KW-0675">Receptor</keyword>
<evidence type="ECO:0000256" key="5">
    <source>
        <dbReference type="SAM" id="Phobius"/>
    </source>
</evidence>
<accession>A0A1Q9DPC2</accession>
<dbReference type="GO" id="GO:0009897">
    <property type="term" value="C:external side of plasma membrane"/>
    <property type="evidence" value="ECO:0007669"/>
    <property type="project" value="TreeGrafter"/>
</dbReference>
<gene>
    <name evidence="7" type="primary">FOLR2</name>
    <name evidence="7" type="ORF">AK812_SmicGene20682</name>
</gene>
<evidence type="ECO:0000313" key="7">
    <source>
        <dbReference type="EMBL" id="OLP97015.1"/>
    </source>
</evidence>
<sequence>MHSGLPLPAPPPLPGSAPLGAPPLAALPLQVAPGAHYVATTGQLLQQPVAVQQVLLQPAVPAPTVAGQPPGIPGALGSVTTAPAQTVVLQLPPQQSFAASQLIQLLQVPAPQQQLLQALQVQPPVLAVQQQLAPMTHTAPPPPLEVSGARSDLASAASAQEESQAPPPAAEAPKEEPKRCHLHTKPNRWCKASQPHSRAMPSFLVATAPVWGFPLPSGGHVYGHTTAQNCREMGQIYTSGKELCEKMWGTAFRYERNESLAYTMWFFDAENPNDEVSSRLGKGNATSCHLKGEQERPGQMSPTLAECHPWRSSACCSQSEVATLEKLKQRLGAGFQWDRCGPLSQECERFFVQEACFYECDPNAGLYRKYNESAYDPRCDAENKAYQPIYAASLLCSHNQWELHQLPVRASYCDAWFAACHKEHFCADASGDFFSCEGVFKAVDMEAQIVNNTWGALSRGIGHAKEVAAETLLGMMRIALAAVSAVAVSTCAFGCFLIHRERQGKPVFEASANAASPSLMGAQSSYLELS</sequence>
<comment type="caution">
    <text evidence="7">The sequence shown here is derived from an EMBL/GenBank/DDBJ whole genome shotgun (WGS) entry which is preliminary data.</text>
</comment>
<name>A0A1Q9DPC2_SYMMI</name>
<feature type="region of interest" description="Disordered" evidence="4">
    <location>
        <begin position="136"/>
        <end position="193"/>
    </location>
</feature>
<feature type="compositionally biased region" description="Low complexity" evidence="4">
    <location>
        <begin position="154"/>
        <end position="164"/>
    </location>
</feature>
<keyword evidence="5" id="KW-0812">Transmembrane</keyword>
<dbReference type="PANTHER" id="PTHR10517:SF14">
    <property type="entry name" value="FOLATE RECEPTOR 1-RELATED"/>
    <property type="match status" value="1"/>
</dbReference>
<feature type="transmembrane region" description="Helical" evidence="5">
    <location>
        <begin position="478"/>
        <end position="498"/>
    </location>
</feature>
<dbReference type="OrthoDB" id="5982417at2759"/>
<comment type="similarity">
    <text evidence="1">Belongs to the folate receptor family.</text>
</comment>
<dbReference type="EMBL" id="LSRX01000448">
    <property type="protein sequence ID" value="OLP97015.1"/>
    <property type="molecule type" value="Genomic_DNA"/>
</dbReference>
<evidence type="ECO:0000256" key="3">
    <source>
        <dbReference type="ARBA" id="ARBA00023157"/>
    </source>
</evidence>
<keyword evidence="8" id="KW-1185">Reference proteome</keyword>
<feature type="domain" description="Folate receptor-like" evidence="6">
    <location>
        <begin position="290"/>
        <end position="432"/>
    </location>
</feature>
<evidence type="ECO:0000259" key="6">
    <source>
        <dbReference type="Pfam" id="PF03024"/>
    </source>
</evidence>
<protein>
    <submittedName>
        <fullName evidence="7">Folate receptor beta</fullName>
    </submittedName>
</protein>
<organism evidence="7 8">
    <name type="scientific">Symbiodinium microadriaticum</name>
    <name type="common">Dinoflagellate</name>
    <name type="synonym">Zooxanthella microadriatica</name>
    <dbReference type="NCBI Taxonomy" id="2951"/>
    <lineage>
        <taxon>Eukaryota</taxon>
        <taxon>Sar</taxon>
        <taxon>Alveolata</taxon>
        <taxon>Dinophyceae</taxon>
        <taxon>Suessiales</taxon>
        <taxon>Symbiodiniaceae</taxon>
        <taxon>Symbiodinium</taxon>
    </lineage>
</organism>
<evidence type="ECO:0000256" key="4">
    <source>
        <dbReference type="SAM" id="MobiDB-lite"/>
    </source>
</evidence>
<keyword evidence="2" id="KW-0732">Signal</keyword>
<dbReference type="Pfam" id="PF03024">
    <property type="entry name" value="Folate_rec"/>
    <property type="match status" value="1"/>
</dbReference>
<evidence type="ECO:0000256" key="2">
    <source>
        <dbReference type="ARBA" id="ARBA00022729"/>
    </source>
</evidence>
<evidence type="ECO:0000256" key="1">
    <source>
        <dbReference type="ARBA" id="ARBA00007932"/>
    </source>
</evidence>
<evidence type="ECO:0000313" key="8">
    <source>
        <dbReference type="Proteomes" id="UP000186817"/>
    </source>
</evidence>
<keyword evidence="3" id="KW-1015">Disulfide bond</keyword>
<keyword evidence="5" id="KW-0472">Membrane</keyword>
<dbReference type="PANTHER" id="PTHR10517">
    <property type="entry name" value="FOLATE RECEPTOR"/>
    <property type="match status" value="1"/>
</dbReference>
<dbReference type="Proteomes" id="UP000186817">
    <property type="component" value="Unassembled WGS sequence"/>
</dbReference>
<reference evidence="7 8" key="1">
    <citation type="submission" date="2016-02" db="EMBL/GenBank/DDBJ databases">
        <title>Genome analysis of coral dinoflagellate symbionts highlights evolutionary adaptations to a symbiotic lifestyle.</title>
        <authorList>
            <person name="Aranda M."/>
            <person name="Li Y."/>
            <person name="Liew Y.J."/>
            <person name="Baumgarten S."/>
            <person name="Simakov O."/>
            <person name="Wilson M."/>
            <person name="Piel J."/>
            <person name="Ashoor H."/>
            <person name="Bougouffa S."/>
            <person name="Bajic V.B."/>
            <person name="Ryu T."/>
            <person name="Ravasi T."/>
            <person name="Bayer T."/>
            <person name="Micklem G."/>
            <person name="Kim H."/>
            <person name="Bhak J."/>
            <person name="Lajeunesse T.C."/>
            <person name="Voolstra C.R."/>
        </authorList>
    </citation>
    <scope>NUCLEOTIDE SEQUENCE [LARGE SCALE GENOMIC DNA]</scope>
    <source>
        <strain evidence="7 8">CCMP2467</strain>
    </source>
</reference>
<keyword evidence="5" id="KW-1133">Transmembrane helix</keyword>
<proteinExistence type="inferred from homology"/>
<dbReference type="GO" id="GO:0038023">
    <property type="term" value="F:signaling receptor activity"/>
    <property type="evidence" value="ECO:0007669"/>
    <property type="project" value="TreeGrafter"/>
</dbReference>